<dbReference type="Proteomes" id="UP000054324">
    <property type="component" value="Unassembled WGS sequence"/>
</dbReference>
<proteinExistence type="predicted"/>
<keyword evidence="2" id="KW-1185">Reference proteome</keyword>
<sequence>MNRSAVIPFRHPAAESTRTGILPVCSRLDRGTQDAEVGFEPRTFQSVNSRSNHWAILCHLLCVNPMEGRRAFILIFEVSAVWEKFRGVGTRGNKSPFHIDVEHLQMVIPKQSTGMQMSKLKHTTCSTLLGLESTGMLHVIIIIIDSMTSVFNTDASLPYNHDLFESLIAKKRMKIFTQAIWTETENKNAIDIGWQPYLVVSPTRHSEDHAVPILEGE</sequence>
<dbReference type="CTD" id="20315576"/>
<accession>A0A075A9S5</accession>
<dbReference type="GeneID" id="20315576"/>
<reference evidence="1 2" key="1">
    <citation type="submission" date="2013-11" db="EMBL/GenBank/DDBJ databases">
        <title>Opisthorchis viverrini - life in the bile duct.</title>
        <authorList>
            <person name="Young N.D."/>
            <person name="Nagarajan N."/>
            <person name="Lin S.J."/>
            <person name="Korhonen P.K."/>
            <person name="Jex A.R."/>
            <person name="Hall R.S."/>
            <person name="Safavi-Hemami H."/>
            <person name="Kaewkong W."/>
            <person name="Bertrand D."/>
            <person name="Gao S."/>
            <person name="Seet Q."/>
            <person name="Wongkham S."/>
            <person name="Teh B.T."/>
            <person name="Wongkham C."/>
            <person name="Intapan P.M."/>
            <person name="Maleewong W."/>
            <person name="Yang X."/>
            <person name="Hu M."/>
            <person name="Wang Z."/>
            <person name="Hofmann A."/>
            <person name="Sternberg P.W."/>
            <person name="Tan P."/>
            <person name="Wang J."/>
            <person name="Gasser R.B."/>
        </authorList>
    </citation>
    <scope>NUCLEOTIDE SEQUENCE [LARGE SCALE GENOMIC DNA]</scope>
</reference>
<gene>
    <name evidence="1" type="ORF">T265_01388</name>
</gene>
<organism evidence="1 2">
    <name type="scientific">Opisthorchis viverrini</name>
    <name type="common">Southeast Asian liver fluke</name>
    <dbReference type="NCBI Taxonomy" id="6198"/>
    <lineage>
        <taxon>Eukaryota</taxon>
        <taxon>Metazoa</taxon>
        <taxon>Spiralia</taxon>
        <taxon>Lophotrochozoa</taxon>
        <taxon>Platyhelminthes</taxon>
        <taxon>Trematoda</taxon>
        <taxon>Digenea</taxon>
        <taxon>Opisthorchiida</taxon>
        <taxon>Opisthorchiata</taxon>
        <taxon>Opisthorchiidae</taxon>
        <taxon>Opisthorchis</taxon>
    </lineage>
</organism>
<evidence type="ECO:0000313" key="2">
    <source>
        <dbReference type="Proteomes" id="UP000054324"/>
    </source>
</evidence>
<protein>
    <submittedName>
        <fullName evidence="1">Uncharacterized protein</fullName>
    </submittedName>
</protein>
<name>A0A075A9S5_OPIVI</name>
<dbReference type="KEGG" id="ovi:T265_01388"/>
<dbReference type="EMBL" id="KL596633">
    <property type="protein sequence ID" value="KER32510.1"/>
    <property type="molecule type" value="Genomic_DNA"/>
</dbReference>
<dbReference type="OrthoDB" id="6489092at2759"/>
<evidence type="ECO:0000313" key="1">
    <source>
        <dbReference type="EMBL" id="KER32510.1"/>
    </source>
</evidence>
<dbReference type="RefSeq" id="XP_009163678.1">
    <property type="nucleotide sequence ID" value="XM_009165414.1"/>
</dbReference>
<dbReference type="AlphaFoldDB" id="A0A075A9S5"/>